<gene>
    <name evidence="1" type="ORF">UR89_C0021G0020</name>
</gene>
<organism evidence="1 2">
    <name type="scientific">Candidatus Roizmanbacteria bacterium GW2011_GWA2_35_8</name>
    <dbReference type="NCBI Taxonomy" id="1618479"/>
    <lineage>
        <taxon>Bacteria</taxon>
        <taxon>Candidatus Roizmaniibacteriota</taxon>
    </lineage>
</organism>
<dbReference type="AlphaFoldDB" id="A0A0G0CZS0"/>
<reference evidence="1 2" key="1">
    <citation type="journal article" date="2015" name="Nature">
        <title>rRNA introns, odd ribosomes, and small enigmatic genomes across a large radiation of phyla.</title>
        <authorList>
            <person name="Brown C.T."/>
            <person name="Hug L.A."/>
            <person name="Thomas B.C."/>
            <person name="Sharon I."/>
            <person name="Castelle C.J."/>
            <person name="Singh A."/>
            <person name="Wilkins M.J."/>
            <person name="Williams K.H."/>
            <person name="Banfield J.F."/>
        </authorList>
    </citation>
    <scope>NUCLEOTIDE SEQUENCE [LARGE SCALE GENOMIC DNA]</scope>
</reference>
<proteinExistence type="predicted"/>
<comment type="caution">
    <text evidence="1">The sequence shown here is derived from an EMBL/GenBank/DDBJ whole genome shotgun (WGS) entry which is preliminary data.</text>
</comment>
<name>A0A0G0CZS0_9BACT</name>
<evidence type="ECO:0000313" key="1">
    <source>
        <dbReference type="EMBL" id="KKP86518.1"/>
    </source>
</evidence>
<protein>
    <submittedName>
        <fullName evidence="1">Uncharacterized protein</fullName>
    </submittedName>
</protein>
<accession>A0A0G0CZS0</accession>
<sequence>MVEASQLGKASASDALKLRNLTILSDVKASDENAAEASHLPREVIVKRVTGK</sequence>
<dbReference type="EMBL" id="LBQX01000021">
    <property type="protein sequence ID" value="KKP86518.1"/>
    <property type="molecule type" value="Genomic_DNA"/>
</dbReference>
<evidence type="ECO:0000313" key="2">
    <source>
        <dbReference type="Proteomes" id="UP000034536"/>
    </source>
</evidence>
<dbReference type="Proteomes" id="UP000034536">
    <property type="component" value="Unassembled WGS sequence"/>
</dbReference>